<evidence type="ECO:0000256" key="2">
    <source>
        <dbReference type="ARBA" id="ARBA00005179"/>
    </source>
</evidence>
<dbReference type="CDD" id="cd11065">
    <property type="entry name" value="CYP64-like"/>
    <property type="match status" value="1"/>
</dbReference>
<dbReference type="PANTHER" id="PTHR46300:SF7">
    <property type="entry name" value="P450, PUTATIVE (EUROFUNG)-RELATED"/>
    <property type="match status" value="1"/>
</dbReference>
<evidence type="ECO:0000256" key="8">
    <source>
        <dbReference type="ARBA" id="ARBA00023033"/>
    </source>
</evidence>
<protein>
    <submittedName>
        <fullName evidence="12">Cytochrome P450</fullName>
    </submittedName>
</protein>
<evidence type="ECO:0000313" key="13">
    <source>
        <dbReference type="Proteomes" id="UP000807306"/>
    </source>
</evidence>
<accession>A0A9P6JWQ6</accession>
<evidence type="ECO:0000256" key="10">
    <source>
        <dbReference type="RuleBase" id="RU000461"/>
    </source>
</evidence>
<keyword evidence="8 10" id="KW-0503">Monooxygenase</keyword>
<dbReference type="PROSITE" id="PS00086">
    <property type="entry name" value="CYTOCHROME_P450"/>
    <property type="match status" value="1"/>
</dbReference>
<dbReference type="Proteomes" id="UP000807306">
    <property type="component" value="Unassembled WGS sequence"/>
</dbReference>
<proteinExistence type="inferred from homology"/>
<feature type="binding site" description="axial binding residue" evidence="9">
    <location>
        <position position="437"/>
    </location>
    <ligand>
        <name>heme</name>
        <dbReference type="ChEBI" id="CHEBI:30413"/>
    </ligand>
    <ligandPart>
        <name>Fe</name>
        <dbReference type="ChEBI" id="CHEBI:18248"/>
    </ligandPart>
</feature>
<evidence type="ECO:0000313" key="12">
    <source>
        <dbReference type="EMBL" id="KAF9534905.1"/>
    </source>
</evidence>
<dbReference type="GO" id="GO:0016705">
    <property type="term" value="F:oxidoreductase activity, acting on paired donors, with incorporation or reduction of molecular oxygen"/>
    <property type="evidence" value="ECO:0007669"/>
    <property type="project" value="InterPro"/>
</dbReference>
<dbReference type="SUPFAM" id="SSF48264">
    <property type="entry name" value="Cytochrome P450"/>
    <property type="match status" value="1"/>
</dbReference>
<evidence type="ECO:0000256" key="6">
    <source>
        <dbReference type="ARBA" id="ARBA00023002"/>
    </source>
</evidence>
<dbReference type="PRINTS" id="PR00463">
    <property type="entry name" value="EP450I"/>
</dbReference>
<evidence type="ECO:0000256" key="7">
    <source>
        <dbReference type="ARBA" id="ARBA00023004"/>
    </source>
</evidence>
<dbReference type="AlphaFoldDB" id="A0A9P6JWQ6"/>
<comment type="similarity">
    <text evidence="3 10">Belongs to the cytochrome P450 family.</text>
</comment>
<comment type="caution">
    <text evidence="12">The sequence shown here is derived from an EMBL/GenBank/DDBJ whole genome shotgun (WGS) entry which is preliminary data.</text>
</comment>
<dbReference type="InterPro" id="IPR036396">
    <property type="entry name" value="Cyt_P450_sf"/>
</dbReference>
<evidence type="ECO:0000256" key="9">
    <source>
        <dbReference type="PIRSR" id="PIRSR602401-1"/>
    </source>
</evidence>
<dbReference type="PANTHER" id="PTHR46300">
    <property type="entry name" value="P450, PUTATIVE (EUROFUNG)-RELATED-RELATED"/>
    <property type="match status" value="1"/>
</dbReference>
<dbReference type="GO" id="GO:0004497">
    <property type="term" value="F:monooxygenase activity"/>
    <property type="evidence" value="ECO:0007669"/>
    <property type="project" value="UniProtKB-KW"/>
</dbReference>
<dbReference type="InterPro" id="IPR017972">
    <property type="entry name" value="Cyt_P450_CS"/>
</dbReference>
<organism evidence="12 13">
    <name type="scientific">Crepidotus variabilis</name>
    <dbReference type="NCBI Taxonomy" id="179855"/>
    <lineage>
        <taxon>Eukaryota</taxon>
        <taxon>Fungi</taxon>
        <taxon>Dikarya</taxon>
        <taxon>Basidiomycota</taxon>
        <taxon>Agaricomycotina</taxon>
        <taxon>Agaricomycetes</taxon>
        <taxon>Agaricomycetidae</taxon>
        <taxon>Agaricales</taxon>
        <taxon>Agaricineae</taxon>
        <taxon>Crepidotaceae</taxon>
        <taxon>Crepidotus</taxon>
    </lineage>
</organism>
<dbReference type="Pfam" id="PF00067">
    <property type="entry name" value="p450"/>
    <property type="match status" value="1"/>
</dbReference>
<comment type="cofactor">
    <cofactor evidence="1 9">
        <name>heme</name>
        <dbReference type="ChEBI" id="CHEBI:30413"/>
    </cofactor>
</comment>
<dbReference type="OrthoDB" id="2789670at2759"/>
<dbReference type="GO" id="GO:0005506">
    <property type="term" value="F:iron ion binding"/>
    <property type="evidence" value="ECO:0007669"/>
    <property type="project" value="InterPro"/>
</dbReference>
<dbReference type="GO" id="GO:0020037">
    <property type="term" value="F:heme binding"/>
    <property type="evidence" value="ECO:0007669"/>
    <property type="project" value="InterPro"/>
</dbReference>
<keyword evidence="7 9" id="KW-0408">Iron</keyword>
<evidence type="ECO:0000256" key="1">
    <source>
        <dbReference type="ARBA" id="ARBA00001971"/>
    </source>
</evidence>
<keyword evidence="11" id="KW-0732">Signal</keyword>
<evidence type="ECO:0000256" key="11">
    <source>
        <dbReference type="SAM" id="SignalP"/>
    </source>
</evidence>
<dbReference type="InterPro" id="IPR050364">
    <property type="entry name" value="Cytochrome_P450_fung"/>
</dbReference>
<feature type="chain" id="PRO_5040426335" evidence="11">
    <location>
        <begin position="28"/>
        <end position="511"/>
    </location>
</feature>
<comment type="pathway">
    <text evidence="2">Secondary metabolite biosynthesis.</text>
</comment>
<feature type="signal peptide" evidence="11">
    <location>
        <begin position="1"/>
        <end position="27"/>
    </location>
</feature>
<keyword evidence="5 9" id="KW-0479">Metal-binding</keyword>
<dbReference type="InterPro" id="IPR001128">
    <property type="entry name" value="Cyt_P450"/>
</dbReference>
<keyword evidence="13" id="KW-1185">Reference proteome</keyword>
<evidence type="ECO:0000256" key="4">
    <source>
        <dbReference type="ARBA" id="ARBA00022617"/>
    </source>
</evidence>
<keyword evidence="6 10" id="KW-0560">Oxidoreductase</keyword>
<dbReference type="Gene3D" id="1.10.630.10">
    <property type="entry name" value="Cytochrome P450"/>
    <property type="match status" value="1"/>
</dbReference>
<dbReference type="InterPro" id="IPR002401">
    <property type="entry name" value="Cyt_P450_E_grp-I"/>
</dbReference>
<sequence length="511" mass="58407">MSLLSSVLSVTLLATLCLIFKWRKAHSVVTQRRLYPPGPTTRSWIFGNAGDISVETQCDRYTEWYRKYGDVTYFRIFKEHFILVSSHEAAVEFFEKRSKNYSTRPFSMMAQLMGWNFPTSFKPYGEQWRAERRLLQHHFKPDAMPSYHAIQTRQVNIMLQRLLTEPDEFRNHIRNLAGAIIMSTVYGYDIAPKDDPYVKIAETATSKLGEAMFPGASPVNVLPFLRYFPDWFPGCGFHQSARDTKVVIDAMLNEPIASVQERIKRGINDPCIASQLLSNQDVSIESQVVKNVCSTIYAAGYDTTISAVATFFYAMANFHDVQLKAQTEIESVIGTDRLPSFDDRATLPYVEALFRELLRWQPVVPFSLFHAASEEDAYNGYHIPKGATIIPNIRAMTRDPSRYMEPEIFNPSRFLKLDGTLNDDDVQYVFGFGRRICPGRYFASDTVWLSIVRVLFLFDIQRKKDAFGNYTALDSGYGTGLVAHPLPFECTISPRPRIDKQIILDSIAEEL</sequence>
<reference evidence="12" key="1">
    <citation type="submission" date="2020-11" db="EMBL/GenBank/DDBJ databases">
        <authorList>
            <consortium name="DOE Joint Genome Institute"/>
            <person name="Ahrendt S."/>
            <person name="Riley R."/>
            <person name="Andreopoulos W."/>
            <person name="Labutti K."/>
            <person name="Pangilinan J."/>
            <person name="Ruiz-Duenas F.J."/>
            <person name="Barrasa J.M."/>
            <person name="Sanchez-Garcia M."/>
            <person name="Camarero S."/>
            <person name="Miyauchi S."/>
            <person name="Serrano A."/>
            <person name="Linde D."/>
            <person name="Babiker R."/>
            <person name="Drula E."/>
            <person name="Ayuso-Fernandez I."/>
            <person name="Pacheco R."/>
            <person name="Padilla G."/>
            <person name="Ferreira P."/>
            <person name="Barriuso J."/>
            <person name="Kellner H."/>
            <person name="Castanera R."/>
            <person name="Alfaro M."/>
            <person name="Ramirez L."/>
            <person name="Pisabarro A.G."/>
            <person name="Kuo A."/>
            <person name="Tritt A."/>
            <person name="Lipzen A."/>
            <person name="He G."/>
            <person name="Yan M."/>
            <person name="Ng V."/>
            <person name="Cullen D."/>
            <person name="Martin F."/>
            <person name="Rosso M.-N."/>
            <person name="Henrissat B."/>
            <person name="Hibbett D."/>
            <person name="Martinez A.T."/>
            <person name="Grigoriev I.V."/>
        </authorList>
    </citation>
    <scope>NUCLEOTIDE SEQUENCE</scope>
    <source>
        <strain evidence="12">CBS 506.95</strain>
    </source>
</reference>
<evidence type="ECO:0000256" key="5">
    <source>
        <dbReference type="ARBA" id="ARBA00022723"/>
    </source>
</evidence>
<gene>
    <name evidence="12" type="ORF">CPB83DRAFT_843128</name>
</gene>
<evidence type="ECO:0000256" key="3">
    <source>
        <dbReference type="ARBA" id="ARBA00010617"/>
    </source>
</evidence>
<keyword evidence="4 9" id="KW-0349">Heme</keyword>
<name>A0A9P6JWQ6_9AGAR</name>
<dbReference type="EMBL" id="MU157825">
    <property type="protein sequence ID" value="KAF9534905.1"/>
    <property type="molecule type" value="Genomic_DNA"/>
</dbReference>